<evidence type="ECO:0008006" key="5">
    <source>
        <dbReference type="Google" id="ProtNLM"/>
    </source>
</evidence>
<dbReference type="InterPro" id="IPR036910">
    <property type="entry name" value="HMG_box_dom_sf"/>
</dbReference>
<evidence type="ECO:0000313" key="4">
    <source>
        <dbReference type="Proteomes" id="UP001516023"/>
    </source>
</evidence>
<gene>
    <name evidence="3" type="ORF">HJC23_009334</name>
</gene>
<dbReference type="InterPro" id="IPR050342">
    <property type="entry name" value="HMGB"/>
</dbReference>
<evidence type="ECO:0000256" key="1">
    <source>
        <dbReference type="ARBA" id="ARBA00023125"/>
    </source>
</evidence>
<dbReference type="AlphaFoldDB" id="A0ABD3QYZ9"/>
<dbReference type="Gene3D" id="1.10.30.10">
    <property type="entry name" value="High mobility group box domain"/>
    <property type="match status" value="1"/>
</dbReference>
<dbReference type="SUPFAM" id="SSF47095">
    <property type="entry name" value="HMG-box"/>
    <property type="match status" value="1"/>
</dbReference>
<keyword evidence="1" id="KW-0238">DNA-binding</keyword>
<feature type="compositionally biased region" description="Basic and acidic residues" evidence="2">
    <location>
        <begin position="173"/>
        <end position="191"/>
    </location>
</feature>
<keyword evidence="4" id="KW-1185">Reference proteome</keyword>
<dbReference type="Proteomes" id="UP001516023">
    <property type="component" value="Unassembled WGS sequence"/>
</dbReference>
<dbReference type="EMBL" id="JABMIG020000014">
    <property type="protein sequence ID" value="KAL3803370.1"/>
    <property type="molecule type" value="Genomic_DNA"/>
</dbReference>
<feature type="compositionally biased region" description="Polar residues" evidence="2">
    <location>
        <begin position="163"/>
        <end position="172"/>
    </location>
</feature>
<feature type="region of interest" description="Disordered" evidence="2">
    <location>
        <begin position="137"/>
        <end position="191"/>
    </location>
</feature>
<name>A0ABD3QYZ9_9STRA</name>
<evidence type="ECO:0000256" key="2">
    <source>
        <dbReference type="SAM" id="MobiDB-lite"/>
    </source>
</evidence>
<dbReference type="PANTHER" id="PTHR48112">
    <property type="entry name" value="HIGH MOBILITY GROUP PROTEIN DSP1"/>
    <property type="match status" value="1"/>
</dbReference>
<reference evidence="3 4" key="1">
    <citation type="journal article" date="2020" name="G3 (Bethesda)">
        <title>Improved Reference Genome for Cyclotella cryptica CCMP332, a Model for Cell Wall Morphogenesis, Salinity Adaptation, and Lipid Production in Diatoms (Bacillariophyta).</title>
        <authorList>
            <person name="Roberts W.R."/>
            <person name="Downey K.M."/>
            <person name="Ruck E.C."/>
            <person name="Traller J.C."/>
            <person name="Alverson A.J."/>
        </authorList>
    </citation>
    <scope>NUCLEOTIDE SEQUENCE [LARGE SCALE GENOMIC DNA]</scope>
    <source>
        <strain evidence="3 4">CCMP332</strain>
    </source>
</reference>
<protein>
    <recommendedName>
        <fullName evidence="5">HMG box domain-containing protein</fullName>
    </recommendedName>
</protein>
<proteinExistence type="predicted"/>
<dbReference type="GO" id="GO:0003677">
    <property type="term" value="F:DNA binding"/>
    <property type="evidence" value="ECO:0007669"/>
    <property type="project" value="UniProtKB-KW"/>
</dbReference>
<accession>A0ABD3QYZ9</accession>
<organism evidence="3 4">
    <name type="scientific">Cyclotella cryptica</name>
    <dbReference type="NCBI Taxonomy" id="29204"/>
    <lineage>
        <taxon>Eukaryota</taxon>
        <taxon>Sar</taxon>
        <taxon>Stramenopiles</taxon>
        <taxon>Ochrophyta</taxon>
        <taxon>Bacillariophyta</taxon>
        <taxon>Coscinodiscophyceae</taxon>
        <taxon>Thalassiosirophycidae</taxon>
        <taxon>Stephanodiscales</taxon>
        <taxon>Stephanodiscaceae</taxon>
        <taxon>Cyclotella</taxon>
    </lineage>
</organism>
<sequence length="251" mass="28307">MNKAQNVPPIPRRPLTTYNIFSILERHYILQQNQKTTVDSDDTEPAHHDPYFAERPKKYRHVVLPSNWYVVGMNRKKRQHHKNHGVISFNSLSKMISESWGSADDEVKAYCKKISTEELKRYRHDQAAFKERYGEEAFEAQTRKRKNAEAASAKEAKLCKTSGAGTKNGNASQRERHERKNEAVEARDDRGFAHGARALAVPGATIESAQGHPLNIPETCLTRIVSDQLSNCLPDERTAALALLGIGEESS</sequence>
<comment type="caution">
    <text evidence="3">The sequence shown here is derived from an EMBL/GenBank/DDBJ whole genome shotgun (WGS) entry which is preliminary data.</text>
</comment>
<evidence type="ECO:0000313" key="3">
    <source>
        <dbReference type="EMBL" id="KAL3803370.1"/>
    </source>
</evidence>
<dbReference type="PANTHER" id="PTHR48112:SF15">
    <property type="entry name" value="HMG BOX DOMAIN-CONTAINING PROTEIN"/>
    <property type="match status" value="1"/>
</dbReference>